<dbReference type="SUPFAM" id="SSF81383">
    <property type="entry name" value="F-box domain"/>
    <property type="match status" value="1"/>
</dbReference>
<dbReference type="EMBL" id="KV424022">
    <property type="protein sequence ID" value="KZT54099.1"/>
    <property type="molecule type" value="Genomic_DNA"/>
</dbReference>
<dbReference type="Proteomes" id="UP000076842">
    <property type="component" value="Unassembled WGS sequence"/>
</dbReference>
<dbReference type="InParanoid" id="A0A165E4V4"/>
<name>A0A165E4V4_9BASI</name>
<dbReference type="OrthoDB" id="10376904at2759"/>
<evidence type="ECO:0008006" key="3">
    <source>
        <dbReference type="Google" id="ProtNLM"/>
    </source>
</evidence>
<proteinExistence type="predicted"/>
<dbReference type="InterPro" id="IPR036047">
    <property type="entry name" value="F-box-like_dom_sf"/>
</dbReference>
<gene>
    <name evidence="1" type="ORF">CALCODRAFT_23755</name>
</gene>
<reference evidence="1 2" key="1">
    <citation type="journal article" date="2016" name="Mol. Biol. Evol.">
        <title>Comparative Genomics of Early-Diverging Mushroom-Forming Fungi Provides Insights into the Origins of Lignocellulose Decay Capabilities.</title>
        <authorList>
            <person name="Nagy L.G."/>
            <person name="Riley R."/>
            <person name="Tritt A."/>
            <person name="Adam C."/>
            <person name="Daum C."/>
            <person name="Floudas D."/>
            <person name="Sun H."/>
            <person name="Yadav J.S."/>
            <person name="Pangilinan J."/>
            <person name="Larsson K.H."/>
            <person name="Matsuura K."/>
            <person name="Barry K."/>
            <person name="Labutti K."/>
            <person name="Kuo R."/>
            <person name="Ohm R.A."/>
            <person name="Bhattacharya S.S."/>
            <person name="Shirouzu T."/>
            <person name="Yoshinaga Y."/>
            <person name="Martin F.M."/>
            <person name="Grigoriev I.V."/>
            <person name="Hibbett D.S."/>
        </authorList>
    </citation>
    <scope>NUCLEOTIDE SEQUENCE [LARGE SCALE GENOMIC DNA]</scope>
    <source>
        <strain evidence="1 2">HHB12733</strain>
    </source>
</reference>
<sequence length="306" mass="34713">MYLLPASKPFRSTYCAICGVSLRGRFSDERHLQGTVQRYKNLRPEDTAWLSNVRALRGWIPVDLGGLRVERSETGTYDAVQYFGSDVLLIGARVVPLYTASTVPVHDACSEIMLSLTTDQDVGCVWQSIQSRRALDGRRVEGCGLASQRQGIWWEEITGEEYMVTNPMKPLAFIFDSISVANTQAPTPHRWSPPNFFSRLPTELVLHILSFLVGHPRTLLALRHAVPFVLRLSTSAGNLFWNQVVLTEMEDFLPDIREILRRQESKDECSGFEIWRQLRADRGVRNRRRIAGLLIHARGFGDLGRS</sequence>
<protein>
    <recommendedName>
        <fullName evidence="3">F-box domain-containing protein</fullName>
    </recommendedName>
</protein>
<evidence type="ECO:0000313" key="1">
    <source>
        <dbReference type="EMBL" id="KZT54099.1"/>
    </source>
</evidence>
<accession>A0A165E4V4</accession>
<evidence type="ECO:0000313" key="2">
    <source>
        <dbReference type="Proteomes" id="UP000076842"/>
    </source>
</evidence>
<dbReference type="AlphaFoldDB" id="A0A165E4V4"/>
<keyword evidence="2" id="KW-1185">Reference proteome</keyword>
<organism evidence="1 2">
    <name type="scientific">Calocera cornea HHB12733</name>
    <dbReference type="NCBI Taxonomy" id="1353952"/>
    <lineage>
        <taxon>Eukaryota</taxon>
        <taxon>Fungi</taxon>
        <taxon>Dikarya</taxon>
        <taxon>Basidiomycota</taxon>
        <taxon>Agaricomycotina</taxon>
        <taxon>Dacrymycetes</taxon>
        <taxon>Dacrymycetales</taxon>
        <taxon>Dacrymycetaceae</taxon>
        <taxon>Calocera</taxon>
    </lineage>
</organism>